<keyword evidence="1" id="KW-0472">Membrane</keyword>
<dbReference type="EMBL" id="CP157743">
    <property type="protein sequence ID" value="XBS22071.1"/>
    <property type="molecule type" value="Genomic_DNA"/>
</dbReference>
<dbReference type="Proteomes" id="UP001225378">
    <property type="component" value="Chromosome"/>
</dbReference>
<organism evidence="2 3">
    <name type="scientific">Methylomarinum roseum</name>
    <dbReference type="NCBI Taxonomy" id="3067653"/>
    <lineage>
        <taxon>Bacteria</taxon>
        <taxon>Pseudomonadati</taxon>
        <taxon>Pseudomonadota</taxon>
        <taxon>Gammaproteobacteria</taxon>
        <taxon>Methylococcales</taxon>
        <taxon>Methylococcaceae</taxon>
        <taxon>Methylomarinum</taxon>
    </lineage>
</organism>
<reference evidence="2 3" key="1">
    <citation type="journal article" date="2024" name="Microbiology">
        <title>Methylomarinum rosea sp. nov., a novel halophilic methanotrophic bacterium from the hypersaline Lake Elton.</title>
        <authorList>
            <person name="Suleimanov R.Z."/>
            <person name="Oshkin I.Y."/>
            <person name="Danilova O.V."/>
            <person name="Suzina N.E."/>
            <person name="Dedysh S.N."/>
        </authorList>
    </citation>
    <scope>NUCLEOTIDE SEQUENCE [LARGE SCALE GENOMIC DNA]</scope>
    <source>
        <strain evidence="2 3">Ch1-1</strain>
    </source>
</reference>
<dbReference type="AlphaFoldDB" id="A0AAU7NZU9"/>
<dbReference type="RefSeq" id="WP_305908951.1">
    <property type="nucleotide sequence ID" value="NZ_CP157743.1"/>
</dbReference>
<feature type="transmembrane region" description="Helical" evidence="1">
    <location>
        <begin position="98"/>
        <end position="121"/>
    </location>
</feature>
<keyword evidence="1" id="KW-0812">Transmembrane</keyword>
<keyword evidence="1" id="KW-1133">Transmembrane helix</keyword>
<gene>
    <name evidence="2" type="ORF">Q9L42_008085</name>
</gene>
<keyword evidence="3" id="KW-1185">Reference proteome</keyword>
<feature type="transmembrane region" description="Helical" evidence="1">
    <location>
        <begin position="133"/>
        <end position="155"/>
    </location>
</feature>
<feature type="transmembrane region" description="Helical" evidence="1">
    <location>
        <begin position="72"/>
        <end position="91"/>
    </location>
</feature>
<protein>
    <submittedName>
        <fullName evidence="2">Uncharacterized protein</fullName>
    </submittedName>
</protein>
<evidence type="ECO:0000313" key="3">
    <source>
        <dbReference type="Proteomes" id="UP001225378"/>
    </source>
</evidence>
<evidence type="ECO:0000313" key="2">
    <source>
        <dbReference type="EMBL" id="XBS22071.1"/>
    </source>
</evidence>
<dbReference type="KEGG" id="mech:Q9L42_008085"/>
<feature type="transmembrane region" description="Helical" evidence="1">
    <location>
        <begin position="12"/>
        <end position="31"/>
    </location>
</feature>
<evidence type="ECO:0000256" key="1">
    <source>
        <dbReference type="SAM" id="Phobius"/>
    </source>
</evidence>
<name>A0AAU7NZU9_9GAMM</name>
<accession>A0AAU7NZU9</accession>
<proteinExistence type="predicted"/>
<sequence length="172" mass="19689">MRFFVTGEQNRQMMLNALILMFLGYVALLWLSNGMMYFHKMGLTADSVIAYYLGSEEEFTQPKSYQSLLEVSHFHLFAMGMLILTLTHLMLMTSLPTLLKIWVSALVYVSAIADELAGWLVRFVHPNFAYFKIGSFLLLELSLAILIFVVSASLIQSRRQANRKSDNAFRKC</sequence>